<dbReference type="WBParaSite" id="NBR_0000383201-mRNA-1">
    <property type="protein sequence ID" value="NBR_0000383201-mRNA-1"/>
    <property type="gene ID" value="NBR_0000383201"/>
</dbReference>
<dbReference type="AlphaFoldDB" id="A0A0N4XMT0"/>
<proteinExistence type="predicted"/>
<evidence type="ECO:0000313" key="2">
    <source>
        <dbReference type="Proteomes" id="UP000271162"/>
    </source>
</evidence>
<keyword evidence="2" id="KW-1185">Reference proteome</keyword>
<name>A0A0N4XMT0_NIPBR</name>
<protein>
    <submittedName>
        <fullName evidence="3">SCP domain-containing protein</fullName>
    </submittedName>
</protein>
<gene>
    <name evidence="1" type="ORF">NBR_LOCUS3833</name>
</gene>
<dbReference type="Proteomes" id="UP000271162">
    <property type="component" value="Unassembled WGS sequence"/>
</dbReference>
<organism evidence="3">
    <name type="scientific">Nippostrongylus brasiliensis</name>
    <name type="common">Rat hookworm</name>
    <dbReference type="NCBI Taxonomy" id="27835"/>
    <lineage>
        <taxon>Eukaryota</taxon>
        <taxon>Metazoa</taxon>
        <taxon>Ecdysozoa</taxon>
        <taxon>Nematoda</taxon>
        <taxon>Chromadorea</taxon>
        <taxon>Rhabditida</taxon>
        <taxon>Rhabditina</taxon>
        <taxon>Rhabditomorpha</taxon>
        <taxon>Strongyloidea</taxon>
        <taxon>Heligmosomidae</taxon>
        <taxon>Nippostrongylus</taxon>
    </lineage>
</organism>
<reference evidence="3" key="1">
    <citation type="submission" date="2017-02" db="UniProtKB">
        <authorList>
            <consortium name="WormBaseParasite"/>
        </authorList>
    </citation>
    <scope>IDENTIFICATION</scope>
</reference>
<accession>A0A0N4XMT0</accession>
<sequence length="109" mass="11856">MPIRADTRSIADYAPPSCSNLRLYGNQLPASWALADLKLLTDCGQHFSATKTLADESYAKKAELHANTKMPPSQLEGAAVMQMAGPVAEWRSRFRGVVVQHHEHGGKGP</sequence>
<evidence type="ECO:0000313" key="3">
    <source>
        <dbReference type="WBParaSite" id="NBR_0000383201-mRNA-1"/>
    </source>
</evidence>
<reference evidence="1 2" key="2">
    <citation type="submission" date="2018-11" db="EMBL/GenBank/DDBJ databases">
        <authorList>
            <consortium name="Pathogen Informatics"/>
        </authorList>
    </citation>
    <scope>NUCLEOTIDE SEQUENCE [LARGE SCALE GENOMIC DNA]</scope>
</reference>
<evidence type="ECO:0000313" key="1">
    <source>
        <dbReference type="EMBL" id="VDL67422.1"/>
    </source>
</evidence>
<dbReference type="EMBL" id="UYSL01006258">
    <property type="protein sequence ID" value="VDL67422.1"/>
    <property type="molecule type" value="Genomic_DNA"/>
</dbReference>